<dbReference type="EMBL" id="JADNRY010000244">
    <property type="protein sequence ID" value="KAF9060432.1"/>
    <property type="molecule type" value="Genomic_DNA"/>
</dbReference>
<reference evidence="2" key="1">
    <citation type="submission" date="2020-11" db="EMBL/GenBank/DDBJ databases">
        <authorList>
            <consortium name="DOE Joint Genome Institute"/>
            <person name="Ahrendt S."/>
            <person name="Riley R."/>
            <person name="Andreopoulos W."/>
            <person name="Labutti K."/>
            <person name="Pangilinan J."/>
            <person name="Ruiz-Duenas F.J."/>
            <person name="Barrasa J.M."/>
            <person name="Sanchez-Garcia M."/>
            <person name="Camarero S."/>
            <person name="Miyauchi S."/>
            <person name="Serrano A."/>
            <person name="Linde D."/>
            <person name="Babiker R."/>
            <person name="Drula E."/>
            <person name="Ayuso-Fernandez I."/>
            <person name="Pacheco R."/>
            <person name="Padilla G."/>
            <person name="Ferreira P."/>
            <person name="Barriuso J."/>
            <person name="Kellner H."/>
            <person name="Castanera R."/>
            <person name="Alfaro M."/>
            <person name="Ramirez L."/>
            <person name="Pisabarro A.G."/>
            <person name="Kuo A."/>
            <person name="Tritt A."/>
            <person name="Lipzen A."/>
            <person name="He G."/>
            <person name="Yan M."/>
            <person name="Ng V."/>
            <person name="Cullen D."/>
            <person name="Martin F."/>
            <person name="Rosso M.-N."/>
            <person name="Henrissat B."/>
            <person name="Hibbett D."/>
            <person name="Martinez A.T."/>
            <person name="Grigoriev I.V."/>
        </authorList>
    </citation>
    <scope>NUCLEOTIDE SEQUENCE</scope>
    <source>
        <strain evidence="2">AH 40177</strain>
    </source>
</reference>
<evidence type="ECO:0000313" key="3">
    <source>
        <dbReference type="Proteomes" id="UP000772434"/>
    </source>
</evidence>
<proteinExistence type="predicted"/>
<sequence>MFTFKLIPGLVALLAIIDTSLAAPLSNITSREMSNGCYMILTPNPTTDMLKKLQSYFAKGTYKIEIKFGDGAEAPTPRDKAYSTANPNFKYGLSTRLRRFSYSMDGSMKSCGKKIESHILEVPALSNQSPKVVVKNGGTEWYTLLLGTKIDSARAAYDILNAEMADFGKQKFTDTKEATDWADKFFAKIKDHLTVA</sequence>
<name>A0A9P5PCX9_9AGAR</name>
<protein>
    <submittedName>
        <fullName evidence="2">Uncharacterized protein</fullName>
    </submittedName>
</protein>
<evidence type="ECO:0000256" key="1">
    <source>
        <dbReference type="SAM" id="SignalP"/>
    </source>
</evidence>
<keyword evidence="1" id="KW-0732">Signal</keyword>
<evidence type="ECO:0000313" key="2">
    <source>
        <dbReference type="EMBL" id="KAF9060432.1"/>
    </source>
</evidence>
<comment type="caution">
    <text evidence="2">The sequence shown here is derived from an EMBL/GenBank/DDBJ whole genome shotgun (WGS) entry which is preliminary data.</text>
</comment>
<feature type="chain" id="PRO_5040468114" evidence="1">
    <location>
        <begin position="23"/>
        <end position="196"/>
    </location>
</feature>
<dbReference type="Proteomes" id="UP000772434">
    <property type="component" value="Unassembled WGS sequence"/>
</dbReference>
<accession>A0A9P5PCX9</accession>
<dbReference type="AlphaFoldDB" id="A0A9P5PCX9"/>
<dbReference type="OrthoDB" id="3120158at2759"/>
<feature type="signal peptide" evidence="1">
    <location>
        <begin position="1"/>
        <end position="22"/>
    </location>
</feature>
<gene>
    <name evidence="2" type="ORF">BDP27DRAFT_1370551</name>
</gene>
<organism evidence="2 3">
    <name type="scientific">Rhodocollybia butyracea</name>
    <dbReference type="NCBI Taxonomy" id="206335"/>
    <lineage>
        <taxon>Eukaryota</taxon>
        <taxon>Fungi</taxon>
        <taxon>Dikarya</taxon>
        <taxon>Basidiomycota</taxon>
        <taxon>Agaricomycotina</taxon>
        <taxon>Agaricomycetes</taxon>
        <taxon>Agaricomycetidae</taxon>
        <taxon>Agaricales</taxon>
        <taxon>Marasmiineae</taxon>
        <taxon>Omphalotaceae</taxon>
        <taxon>Rhodocollybia</taxon>
    </lineage>
</organism>
<keyword evidence="3" id="KW-1185">Reference proteome</keyword>